<dbReference type="InterPro" id="IPR004626">
    <property type="entry name" value="RarD"/>
</dbReference>
<feature type="transmembrane region" description="Helical" evidence="8">
    <location>
        <begin position="137"/>
        <end position="154"/>
    </location>
</feature>
<feature type="transmembrane region" description="Helical" evidence="8">
    <location>
        <begin position="113"/>
        <end position="130"/>
    </location>
</feature>
<gene>
    <name evidence="10" type="ORF">UFOPK2370_00772</name>
</gene>
<keyword evidence="6 8" id="KW-1133">Transmembrane helix</keyword>
<keyword evidence="4" id="KW-1003">Cell membrane</keyword>
<evidence type="ECO:0000256" key="8">
    <source>
        <dbReference type="SAM" id="Phobius"/>
    </source>
</evidence>
<feature type="transmembrane region" description="Helical" evidence="8">
    <location>
        <begin position="256"/>
        <end position="273"/>
    </location>
</feature>
<evidence type="ECO:0000256" key="6">
    <source>
        <dbReference type="ARBA" id="ARBA00022989"/>
    </source>
</evidence>
<feature type="transmembrane region" description="Helical" evidence="8">
    <location>
        <begin position="196"/>
        <end position="217"/>
    </location>
</feature>
<dbReference type="Pfam" id="PF00892">
    <property type="entry name" value="EamA"/>
    <property type="match status" value="1"/>
</dbReference>
<proteinExistence type="inferred from homology"/>
<evidence type="ECO:0000313" key="10">
    <source>
        <dbReference type="EMBL" id="CAB4688138.1"/>
    </source>
</evidence>
<feature type="transmembrane region" description="Helical" evidence="8">
    <location>
        <begin position="279"/>
        <end position="300"/>
    </location>
</feature>
<feature type="transmembrane region" description="Helical" evidence="8">
    <location>
        <begin position="81"/>
        <end position="101"/>
    </location>
</feature>
<dbReference type="PANTHER" id="PTHR22911">
    <property type="entry name" value="ACYL-MALONYL CONDENSING ENZYME-RELATED"/>
    <property type="match status" value="1"/>
</dbReference>
<evidence type="ECO:0000256" key="1">
    <source>
        <dbReference type="ARBA" id="ARBA00004651"/>
    </source>
</evidence>
<keyword evidence="5 8" id="KW-0812">Transmembrane</keyword>
<name>A0A6J6NTV9_9ZZZZ</name>
<evidence type="ECO:0000259" key="9">
    <source>
        <dbReference type="Pfam" id="PF00892"/>
    </source>
</evidence>
<evidence type="ECO:0000256" key="4">
    <source>
        <dbReference type="ARBA" id="ARBA00022475"/>
    </source>
</evidence>
<dbReference type="EMBL" id="CAEZXK010000017">
    <property type="protein sequence ID" value="CAB4688138.1"/>
    <property type="molecule type" value="Genomic_DNA"/>
</dbReference>
<sequence>MSAKNQTSKDPGHDYARGLPLGLTAYFIWGSFPLIIAMLGFASPYEIVVWRVIFGFLTAALIIAITKNFRAMREVFKSKTNIAWIATSSLFIFVNWLVYVIAISENHVVESSLGYFINPLVTILLAVIFLREKLSRVQWVAMGIGALAVVVLTIDYGRPPWVALILAGSFGIYGLAKNKLGGKVSALNSFAIESGFVVPIAIVQLVLVHLIGGGIMFASEGALGMAGLAMYGAITAIPLILFGAAAQYLPLKVMGFMQYIAPIIQFTLGLVVFNEPMPTARWLGFGLVWLSLIILSSDIIRQRNLRLV</sequence>
<accession>A0A6J6NTV9</accession>
<feature type="transmembrane region" description="Helical" evidence="8">
    <location>
        <begin position="223"/>
        <end position="244"/>
    </location>
</feature>
<evidence type="ECO:0000256" key="5">
    <source>
        <dbReference type="ARBA" id="ARBA00022692"/>
    </source>
</evidence>
<feature type="domain" description="EamA" evidence="9">
    <location>
        <begin position="17"/>
        <end position="153"/>
    </location>
</feature>
<feature type="transmembrane region" description="Helical" evidence="8">
    <location>
        <begin position="48"/>
        <end position="69"/>
    </location>
</feature>
<reference evidence="10" key="1">
    <citation type="submission" date="2020-05" db="EMBL/GenBank/DDBJ databases">
        <authorList>
            <person name="Chiriac C."/>
            <person name="Salcher M."/>
            <person name="Ghai R."/>
            <person name="Kavagutti S V."/>
        </authorList>
    </citation>
    <scope>NUCLEOTIDE SEQUENCE</scope>
</reference>
<dbReference type="InterPro" id="IPR000620">
    <property type="entry name" value="EamA_dom"/>
</dbReference>
<feature type="transmembrane region" description="Helical" evidence="8">
    <location>
        <begin position="160"/>
        <end position="176"/>
    </location>
</feature>
<dbReference type="NCBIfam" id="TIGR00688">
    <property type="entry name" value="rarD"/>
    <property type="match status" value="1"/>
</dbReference>
<dbReference type="GO" id="GO:0005886">
    <property type="term" value="C:plasma membrane"/>
    <property type="evidence" value="ECO:0007669"/>
    <property type="project" value="UniProtKB-SubCell"/>
</dbReference>
<protein>
    <submittedName>
        <fullName evidence="10">Unannotated protein</fullName>
    </submittedName>
</protein>
<keyword evidence="3" id="KW-0813">Transport</keyword>
<evidence type="ECO:0000256" key="7">
    <source>
        <dbReference type="ARBA" id="ARBA00023136"/>
    </source>
</evidence>
<dbReference type="SUPFAM" id="SSF103481">
    <property type="entry name" value="Multidrug resistance efflux transporter EmrE"/>
    <property type="match status" value="2"/>
</dbReference>
<dbReference type="AlphaFoldDB" id="A0A6J6NTV9"/>
<evidence type="ECO:0000256" key="2">
    <source>
        <dbReference type="ARBA" id="ARBA00007362"/>
    </source>
</evidence>
<feature type="transmembrane region" description="Helical" evidence="8">
    <location>
        <begin position="21"/>
        <end position="42"/>
    </location>
</feature>
<evidence type="ECO:0000256" key="3">
    <source>
        <dbReference type="ARBA" id="ARBA00022448"/>
    </source>
</evidence>
<comment type="similarity">
    <text evidence="2">Belongs to the EamA transporter family.</text>
</comment>
<keyword evidence="7 8" id="KW-0472">Membrane</keyword>
<comment type="subcellular location">
    <subcellularLocation>
        <location evidence="1">Cell membrane</location>
        <topology evidence="1">Multi-pass membrane protein</topology>
    </subcellularLocation>
</comment>
<organism evidence="10">
    <name type="scientific">freshwater metagenome</name>
    <dbReference type="NCBI Taxonomy" id="449393"/>
    <lineage>
        <taxon>unclassified sequences</taxon>
        <taxon>metagenomes</taxon>
        <taxon>ecological metagenomes</taxon>
    </lineage>
</organism>
<dbReference type="InterPro" id="IPR037185">
    <property type="entry name" value="EmrE-like"/>
</dbReference>
<dbReference type="PANTHER" id="PTHR22911:SF137">
    <property type="entry name" value="SOLUTE CARRIER FAMILY 35 MEMBER G2-RELATED"/>
    <property type="match status" value="1"/>
</dbReference>